<evidence type="ECO:0000313" key="1">
    <source>
        <dbReference type="EMBL" id="GAI64532.1"/>
    </source>
</evidence>
<dbReference type="EMBL" id="BARV01044931">
    <property type="protein sequence ID" value="GAI64532.1"/>
    <property type="molecule type" value="Genomic_DNA"/>
</dbReference>
<feature type="non-terminal residue" evidence="1">
    <location>
        <position position="1"/>
    </location>
</feature>
<proteinExistence type="predicted"/>
<protein>
    <submittedName>
        <fullName evidence="1">Uncharacterized protein</fullName>
    </submittedName>
</protein>
<name>X1Q7S7_9ZZZZ</name>
<gene>
    <name evidence="1" type="ORF">S06H3_66165</name>
</gene>
<accession>X1Q7S7</accession>
<organism evidence="1">
    <name type="scientific">marine sediment metagenome</name>
    <dbReference type="NCBI Taxonomy" id="412755"/>
    <lineage>
        <taxon>unclassified sequences</taxon>
        <taxon>metagenomes</taxon>
        <taxon>ecological metagenomes</taxon>
    </lineage>
</organism>
<reference evidence="1" key="1">
    <citation type="journal article" date="2014" name="Front. Microbiol.">
        <title>High frequency of phylogenetically diverse reductive dehalogenase-homologous genes in deep subseafloor sedimentary metagenomes.</title>
        <authorList>
            <person name="Kawai M."/>
            <person name="Futagami T."/>
            <person name="Toyoda A."/>
            <person name="Takaki Y."/>
            <person name="Nishi S."/>
            <person name="Hori S."/>
            <person name="Arai W."/>
            <person name="Tsubouchi T."/>
            <person name="Morono Y."/>
            <person name="Uchiyama I."/>
            <person name="Ito T."/>
            <person name="Fujiyama A."/>
            <person name="Inagaki F."/>
            <person name="Takami H."/>
        </authorList>
    </citation>
    <scope>NUCLEOTIDE SEQUENCE</scope>
    <source>
        <strain evidence="1">Expedition CK06-06</strain>
    </source>
</reference>
<comment type="caution">
    <text evidence="1">The sequence shown here is derived from an EMBL/GenBank/DDBJ whole genome shotgun (WGS) entry which is preliminary data.</text>
</comment>
<sequence>KNAQDEWKKALDNQQKILDEWGITLAELKKLMLETGIQSRSKRGN</sequence>
<dbReference type="AlphaFoldDB" id="X1Q7S7"/>